<dbReference type="Proteomes" id="UP000292445">
    <property type="component" value="Unassembled WGS sequence"/>
</dbReference>
<gene>
    <name evidence="7" type="ORF">EV675_1154</name>
</gene>
<dbReference type="EMBL" id="SGXC01000001">
    <property type="protein sequence ID" value="RZS85131.1"/>
    <property type="molecule type" value="Genomic_DNA"/>
</dbReference>
<keyword evidence="4" id="KW-0029">Amino-acid transport</keyword>
<keyword evidence="2" id="KW-0813">Transport</keyword>
<evidence type="ECO:0000313" key="8">
    <source>
        <dbReference type="Proteomes" id="UP000292445"/>
    </source>
</evidence>
<evidence type="ECO:0000256" key="1">
    <source>
        <dbReference type="ARBA" id="ARBA00010062"/>
    </source>
</evidence>
<dbReference type="InterPro" id="IPR028082">
    <property type="entry name" value="Peripla_BP_I"/>
</dbReference>
<dbReference type="Pfam" id="PF13458">
    <property type="entry name" value="Peripla_BP_6"/>
    <property type="match status" value="1"/>
</dbReference>
<accession>A0A4Q7NJ94</accession>
<dbReference type="RefSeq" id="WP_130356395.1">
    <property type="nucleotide sequence ID" value="NZ_SGXC01000001.1"/>
</dbReference>
<reference evidence="7 8" key="1">
    <citation type="submission" date="2019-02" db="EMBL/GenBank/DDBJ databases">
        <title>Genomic Encyclopedia of Type Strains, Phase IV (KMG-IV): sequencing the most valuable type-strain genomes for metagenomic binning, comparative biology and taxonomic classification.</title>
        <authorList>
            <person name="Goeker M."/>
        </authorList>
    </citation>
    <scope>NUCLEOTIDE SEQUENCE [LARGE SCALE GENOMIC DNA]</scope>
    <source>
        <strain evidence="7 8">K24</strain>
    </source>
</reference>
<dbReference type="InterPro" id="IPR051010">
    <property type="entry name" value="BCAA_transport"/>
</dbReference>
<evidence type="ECO:0000256" key="5">
    <source>
        <dbReference type="SAM" id="SignalP"/>
    </source>
</evidence>
<evidence type="ECO:0000256" key="4">
    <source>
        <dbReference type="ARBA" id="ARBA00022970"/>
    </source>
</evidence>
<dbReference type="InterPro" id="IPR000709">
    <property type="entry name" value="Leu_Ile_Val-bd"/>
</dbReference>
<evidence type="ECO:0000259" key="6">
    <source>
        <dbReference type="Pfam" id="PF13458"/>
    </source>
</evidence>
<dbReference type="PRINTS" id="PR00337">
    <property type="entry name" value="LEUILEVALBP"/>
</dbReference>
<protein>
    <submittedName>
        <fullName evidence="7">Amino acid/amide ABC transporter substrate-binding protein (HAAT family)</fullName>
    </submittedName>
</protein>
<sequence length="389" mass="41247">MKLASPRSGRLAGHAVRAALAAAVLAMAPAMAQPIKIGIITDKVGPAKPYAEPVTAGAVFAAKELNARGGILGRQVELLIEDDQARPDISATAARKLVEAGATFILSLSLTPSTQQVQTVTLETRTPQLTPSNSGDTLTTQIDNPYFWQTGPLGSTQIATLLAYAANRNFKRVALVGENSDLGQLTNRSFKAGLERSGVQIVAEEVVPRGSTTADPQMQKVRAARPDAIFLTGVTTPENVLILRSYRQLGLKMPLLGNFNLSVPQTAVVAKGLLDGVVFVDAFDPAKPEARRFIEAYKKENGVEPYNLNGYGYDGLMLVADAIKRAGGTDKEKVRAAMQATQGYVGVLGAVGSSYGFPAGKRTGFDRNGMVVRVYEGDKQGKVVFSGAQ</sequence>
<comment type="caution">
    <text evidence="7">The sequence shown here is derived from an EMBL/GenBank/DDBJ whole genome shotgun (WGS) entry which is preliminary data.</text>
</comment>
<keyword evidence="8" id="KW-1185">Reference proteome</keyword>
<dbReference type="Gene3D" id="3.40.50.2300">
    <property type="match status" value="2"/>
</dbReference>
<dbReference type="GO" id="GO:0006865">
    <property type="term" value="P:amino acid transport"/>
    <property type="evidence" value="ECO:0007669"/>
    <property type="project" value="UniProtKB-KW"/>
</dbReference>
<dbReference type="InterPro" id="IPR028081">
    <property type="entry name" value="Leu-bd"/>
</dbReference>
<evidence type="ECO:0000313" key="7">
    <source>
        <dbReference type="EMBL" id="RZS85131.1"/>
    </source>
</evidence>
<feature type="chain" id="PRO_5020456153" evidence="5">
    <location>
        <begin position="33"/>
        <end position="389"/>
    </location>
</feature>
<feature type="domain" description="Leucine-binding protein" evidence="6">
    <location>
        <begin position="34"/>
        <end position="353"/>
    </location>
</feature>
<comment type="similarity">
    <text evidence="1">Belongs to the leucine-binding protein family.</text>
</comment>
<keyword evidence="3 5" id="KW-0732">Signal</keyword>
<evidence type="ECO:0000256" key="2">
    <source>
        <dbReference type="ARBA" id="ARBA00022448"/>
    </source>
</evidence>
<dbReference type="PANTHER" id="PTHR30483">
    <property type="entry name" value="LEUCINE-SPECIFIC-BINDING PROTEIN"/>
    <property type="match status" value="1"/>
</dbReference>
<proteinExistence type="inferred from homology"/>
<dbReference type="AlphaFoldDB" id="A0A4Q7NJ94"/>
<evidence type="ECO:0000256" key="3">
    <source>
        <dbReference type="ARBA" id="ARBA00022729"/>
    </source>
</evidence>
<organism evidence="7 8">
    <name type="scientific">Pigmentiphaga kullae</name>
    <dbReference type="NCBI Taxonomy" id="151784"/>
    <lineage>
        <taxon>Bacteria</taxon>
        <taxon>Pseudomonadati</taxon>
        <taxon>Pseudomonadota</taxon>
        <taxon>Betaproteobacteria</taxon>
        <taxon>Burkholderiales</taxon>
        <taxon>Alcaligenaceae</taxon>
        <taxon>Pigmentiphaga</taxon>
    </lineage>
</organism>
<dbReference type="OrthoDB" id="9794826at2"/>
<dbReference type="SUPFAM" id="SSF53822">
    <property type="entry name" value="Periplasmic binding protein-like I"/>
    <property type="match status" value="1"/>
</dbReference>
<feature type="signal peptide" evidence="5">
    <location>
        <begin position="1"/>
        <end position="32"/>
    </location>
</feature>
<name>A0A4Q7NJ94_9BURK</name>
<dbReference type="PANTHER" id="PTHR30483:SF6">
    <property type="entry name" value="PERIPLASMIC BINDING PROTEIN OF ABC TRANSPORTER FOR NATURAL AMINO ACIDS"/>
    <property type="match status" value="1"/>
</dbReference>